<proteinExistence type="predicted"/>
<name>A0A2P6MUV3_9EUKA</name>
<gene>
    <name evidence="1" type="ORF">PROFUN_10670</name>
</gene>
<comment type="caution">
    <text evidence="1">The sequence shown here is derived from an EMBL/GenBank/DDBJ whole genome shotgun (WGS) entry which is preliminary data.</text>
</comment>
<dbReference type="InParanoid" id="A0A2P6MUV3"/>
<keyword evidence="2" id="KW-1185">Reference proteome</keyword>
<protein>
    <submittedName>
        <fullName evidence="1">Uncharacterized protein</fullName>
    </submittedName>
</protein>
<reference evidence="1 2" key="1">
    <citation type="journal article" date="2018" name="Genome Biol. Evol.">
        <title>Multiple Roots of Fruiting Body Formation in Amoebozoa.</title>
        <authorList>
            <person name="Hillmann F."/>
            <person name="Forbes G."/>
            <person name="Novohradska S."/>
            <person name="Ferling I."/>
            <person name="Riege K."/>
            <person name="Groth M."/>
            <person name="Westermann M."/>
            <person name="Marz M."/>
            <person name="Spaller T."/>
            <person name="Winckler T."/>
            <person name="Schaap P."/>
            <person name="Glockner G."/>
        </authorList>
    </citation>
    <scope>NUCLEOTIDE SEQUENCE [LARGE SCALE GENOMIC DNA]</scope>
    <source>
        <strain evidence="1 2">Jena</strain>
    </source>
</reference>
<dbReference type="AlphaFoldDB" id="A0A2P6MUV3"/>
<evidence type="ECO:0000313" key="2">
    <source>
        <dbReference type="Proteomes" id="UP000241769"/>
    </source>
</evidence>
<sequence length="46" mass="4641">MSAGTKGLSFGPIISVQQNPSRNANRATSVSATEVGGTTFTCALVL</sequence>
<accession>A0A2P6MUV3</accession>
<organism evidence="1 2">
    <name type="scientific">Planoprotostelium fungivorum</name>
    <dbReference type="NCBI Taxonomy" id="1890364"/>
    <lineage>
        <taxon>Eukaryota</taxon>
        <taxon>Amoebozoa</taxon>
        <taxon>Evosea</taxon>
        <taxon>Variosea</taxon>
        <taxon>Cavosteliida</taxon>
        <taxon>Cavosteliaceae</taxon>
        <taxon>Planoprotostelium</taxon>
    </lineage>
</organism>
<dbReference type="EMBL" id="MDYQ01000380">
    <property type="protein sequence ID" value="PRP75492.1"/>
    <property type="molecule type" value="Genomic_DNA"/>
</dbReference>
<evidence type="ECO:0000313" key="1">
    <source>
        <dbReference type="EMBL" id="PRP75492.1"/>
    </source>
</evidence>
<dbReference type="Proteomes" id="UP000241769">
    <property type="component" value="Unassembled WGS sequence"/>
</dbReference>